<dbReference type="EMBL" id="BARS01005433">
    <property type="protein sequence ID" value="GAF73353.1"/>
    <property type="molecule type" value="Genomic_DNA"/>
</dbReference>
<reference evidence="1" key="1">
    <citation type="journal article" date="2014" name="Front. Microbiol.">
        <title>High frequency of phylogenetically diverse reductive dehalogenase-homologous genes in deep subseafloor sedimentary metagenomes.</title>
        <authorList>
            <person name="Kawai M."/>
            <person name="Futagami T."/>
            <person name="Toyoda A."/>
            <person name="Takaki Y."/>
            <person name="Nishi S."/>
            <person name="Hori S."/>
            <person name="Arai W."/>
            <person name="Tsubouchi T."/>
            <person name="Morono Y."/>
            <person name="Uchiyama I."/>
            <person name="Ito T."/>
            <person name="Fujiyama A."/>
            <person name="Inagaki F."/>
            <person name="Takami H."/>
        </authorList>
    </citation>
    <scope>NUCLEOTIDE SEQUENCE</scope>
    <source>
        <strain evidence="1">Expedition CK06-06</strain>
    </source>
</reference>
<sequence>MYSNRENKMKNTKLRIKKRIRISQIRKFKQAMKNIVKDNLLDIEPYIVNDMIKYLKKKGIIYYAKKNQKKH</sequence>
<proteinExistence type="predicted"/>
<evidence type="ECO:0000313" key="1">
    <source>
        <dbReference type="EMBL" id="GAF73353.1"/>
    </source>
</evidence>
<organism evidence="1">
    <name type="scientific">marine sediment metagenome</name>
    <dbReference type="NCBI Taxonomy" id="412755"/>
    <lineage>
        <taxon>unclassified sequences</taxon>
        <taxon>metagenomes</taxon>
        <taxon>ecological metagenomes</taxon>
    </lineage>
</organism>
<name>X0RX14_9ZZZZ</name>
<protein>
    <submittedName>
        <fullName evidence="1">Uncharacterized protein</fullName>
    </submittedName>
</protein>
<dbReference type="AlphaFoldDB" id="X0RX14"/>
<comment type="caution">
    <text evidence="1">The sequence shown here is derived from an EMBL/GenBank/DDBJ whole genome shotgun (WGS) entry which is preliminary data.</text>
</comment>
<accession>X0RX14</accession>
<gene>
    <name evidence="1" type="ORF">S01H1_10658</name>
</gene>